<protein>
    <recommendedName>
        <fullName evidence="4">Host cell factor C1 regulator 1</fullName>
    </recommendedName>
</protein>
<organism evidence="2 3">
    <name type="scientific">Phrynocephalus forsythii</name>
    <dbReference type="NCBI Taxonomy" id="171643"/>
    <lineage>
        <taxon>Eukaryota</taxon>
        <taxon>Metazoa</taxon>
        <taxon>Chordata</taxon>
        <taxon>Craniata</taxon>
        <taxon>Vertebrata</taxon>
        <taxon>Euteleostomi</taxon>
        <taxon>Lepidosauria</taxon>
        <taxon>Squamata</taxon>
        <taxon>Bifurcata</taxon>
        <taxon>Unidentata</taxon>
        <taxon>Episquamata</taxon>
        <taxon>Toxicofera</taxon>
        <taxon>Iguania</taxon>
        <taxon>Acrodonta</taxon>
        <taxon>Agamidae</taxon>
        <taxon>Agaminae</taxon>
        <taxon>Phrynocephalus</taxon>
    </lineage>
</organism>
<name>A0A9Q0XHV0_9SAUR</name>
<dbReference type="PANTHER" id="PTHR16246">
    <property type="entry name" value="HOST CELL FACTOR C1 REGULATOR 1"/>
    <property type="match status" value="1"/>
</dbReference>
<keyword evidence="3" id="KW-1185">Reference proteome</keyword>
<evidence type="ECO:0000256" key="1">
    <source>
        <dbReference type="SAM" id="MobiDB-lite"/>
    </source>
</evidence>
<accession>A0A9Q0XHV0</accession>
<dbReference type="Pfam" id="PF15226">
    <property type="entry name" value="HPIP"/>
    <property type="match status" value="1"/>
</dbReference>
<gene>
    <name evidence="2" type="ORF">JRQ81_006023</name>
</gene>
<proteinExistence type="predicted"/>
<evidence type="ECO:0000313" key="2">
    <source>
        <dbReference type="EMBL" id="KAJ7314088.1"/>
    </source>
</evidence>
<dbReference type="Proteomes" id="UP001142489">
    <property type="component" value="Unassembled WGS sequence"/>
</dbReference>
<reference evidence="2" key="1">
    <citation type="journal article" date="2023" name="DNA Res.">
        <title>Chromosome-level genome assembly of Phrynocephalus forsythii using third-generation DNA sequencing and Hi-C analysis.</title>
        <authorList>
            <person name="Qi Y."/>
            <person name="Zhao W."/>
            <person name="Zhao Y."/>
            <person name="Niu C."/>
            <person name="Cao S."/>
            <person name="Zhang Y."/>
        </authorList>
    </citation>
    <scope>NUCLEOTIDE SEQUENCE</scope>
    <source>
        <tissue evidence="2">Muscle</tissue>
    </source>
</reference>
<dbReference type="PANTHER" id="PTHR16246:SF2">
    <property type="entry name" value="HOST CELL FACTOR C1 REGULATOR 1"/>
    <property type="match status" value="1"/>
</dbReference>
<comment type="caution">
    <text evidence="2">The sequence shown here is derived from an EMBL/GenBank/DDBJ whole genome shotgun (WGS) entry which is preliminary data.</text>
</comment>
<dbReference type="AlphaFoldDB" id="A0A9Q0XHV0"/>
<evidence type="ECO:0008006" key="4">
    <source>
        <dbReference type="Google" id="ProtNLM"/>
    </source>
</evidence>
<dbReference type="InterPro" id="IPR029195">
    <property type="entry name" value="HCFC1R1"/>
</dbReference>
<feature type="region of interest" description="Disordered" evidence="1">
    <location>
        <begin position="234"/>
        <end position="253"/>
    </location>
</feature>
<evidence type="ECO:0000313" key="3">
    <source>
        <dbReference type="Proteomes" id="UP001142489"/>
    </source>
</evidence>
<sequence>MGSWFSASWAWRMESTAGLPSCTVLPSQQTLHYSLLSENRGWSRSSGSDWQQNRARHVPWSKSSPGVRSYSGVQRSRCRSAPFAFKRHLENTDQEPSSKHFLSEDKMAARFNSLSLDNDHVYSSNGFPIHDEDPMWRQAYAQLKELQQRLSQDGGSEETSSADDYESSNVIVDGEFIMADCPVLTYPSLLQEGFGKIGVLPEEIFLSLNPCTEVVLWSPSSSLRTIRTLMALPSPASSSPQQDVAVEQEEMEA</sequence>
<dbReference type="EMBL" id="JAPFRF010000012">
    <property type="protein sequence ID" value="KAJ7314088.1"/>
    <property type="molecule type" value="Genomic_DNA"/>
</dbReference>
<dbReference type="OrthoDB" id="10022757at2759"/>